<keyword evidence="10" id="KW-1185">Reference proteome</keyword>
<evidence type="ECO:0000313" key="10">
    <source>
        <dbReference type="Proteomes" id="UP000515823"/>
    </source>
</evidence>
<dbReference type="EMBL" id="CP060634">
    <property type="protein sequence ID" value="QNM05990.1"/>
    <property type="molecule type" value="Genomic_DNA"/>
</dbReference>
<dbReference type="GO" id="GO:0005886">
    <property type="term" value="C:plasma membrane"/>
    <property type="evidence" value="ECO:0007669"/>
    <property type="project" value="UniProtKB-SubCell"/>
</dbReference>
<dbReference type="PANTHER" id="PTHR36838">
    <property type="entry name" value="AUXIN EFFLUX CARRIER FAMILY PROTEIN"/>
    <property type="match status" value="1"/>
</dbReference>
<feature type="transmembrane region" description="Helical" evidence="8">
    <location>
        <begin position="255"/>
        <end position="275"/>
    </location>
</feature>
<comment type="similarity">
    <text evidence="2">Belongs to the auxin efflux carrier (TC 2.A.69) family.</text>
</comment>
<dbReference type="Pfam" id="PF03547">
    <property type="entry name" value="Mem_trans"/>
    <property type="match status" value="2"/>
</dbReference>
<feature type="transmembrane region" description="Helical" evidence="8">
    <location>
        <begin position="99"/>
        <end position="120"/>
    </location>
</feature>
<dbReference type="Gene3D" id="1.20.1530.20">
    <property type="match status" value="1"/>
</dbReference>
<dbReference type="PANTHER" id="PTHR36838:SF1">
    <property type="entry name" value="SLR1864 PROTEIN"/>
    <property type="match status" value="1"/>
</dbReference>
<dbReference type="KEGG" id="qdo:H9Q78_02140"/>
<feature type="transmembrane region" description="Helical" evidence="8">
    <location>
        <begin position="126"/>
        <end position="144"/>
    </location>
</feature>
<feature type="transmembrane region" description="Helical" evidence="8">
    <location>
        <begin position="68"/>
        <end position="92"/>
    </location>
</feature>
<evidence type="ECO:0000256" key="8">
    <source>
        <dbReference type="SAM" id="Phobius"/>
    </source>
</evidence>
<keyword evidence="3" id="KW-0813">Transport</keyword>
<reference evidence="9 10" key="1">
    <citation type="submission" date="2020-08" db="EMBL/GenBank/DDBJ databases">
        <authorList>
            <person name="Liu C."/>
            <person name="Sun Q."/>
        </authorList>
    </citation>
    <scope>NUCLEOTIDE SEQUENCE [LARGE SCALE GENOMIC DNA]</scope>
    <source>
        <strain evidence="9 10">NSJ-38</strain>
    </source>
</reference>
<dbReference type="RefSeq" id="WP_249303355.1">
    <property type="nucleotide sequence ID" value="NZ_CP060634.1"/>
</dbReference>
<feature type="transmembrane region" description="Helical" evidence="8">
    <location>
        <begin position="227"/>
        <end position="249"/>
    </location>
</feature>
<keyword evidence="5 8" id="KW-0812">Transmembrane</keyword>
<dbReference type="InterPro" id="IPR004776">
    <property type="entry name" value="Mem_transp_PIN-like"/>
</dbReference>
<keyword evidence="6 8" id="KW-1133">Transmembrane helix</keyword>
<proteinExistence type="inferred from homology"/>
<gene>
    <name evidence="9" type="ORF">H9Q78_02140</name>
</gene>
<dbReference type="Proteomes" id="UP000515823">
    <property type="component" value="Chromosome"/>
</dbReference>
<evidence type="ECO:0000256" key="1">
    <source>
        <dbReference type="ARBA" id="ARBA00004651"/>
    </source>
</evidence>
<dbReference type="GO" id="GO:0055085">
    <property type="term" value="P:transmembrane transport"/>
    <property type="evidence" value="ECO:0007669"/>
    <property type="project" value="InterPro"/>
</dbReference>
<evidence type="ECO:0000256" key="7">
    <source>
        <dbReference type="ARBA" id="ARBA00023136"/>
    </source>
</evidence>
<feature type="transmembrane region" description="Helical" evidence="8">
    <location>
        <begin position="196"/>
        <end position="215"/>
    </location>
</feature>
<accession>A0A7G9G5A8</accession>
<evidence type="ECO:0000256" key="4">
    <source>
        <dbReference type="ARBA" id="ARBA00022475"/>
    </source>
</evidence>
<sequence length="307" mass="33144">MDAGIVFQKMLVLLIMIFAGCLVYRLGIIGKETSRQISSLMIKVLNPALLLSSAMGDKGNVTGKELLIVAAFTVLMFAFLIVLGIPFGALFGKTKEEKLMYNMMTVFSNLAFIGIPVVKALYGDKAVIYASVFNLGYSCCFYTYGMMLVDKAAGVRDKGFSLKSLWNPGVVSCVLTLLLTVTKFRLPFFISGPVEYLGSASVPIALLTVGISLAQNDWKSIFLDWKVYVYSILKLVVIPVACVFLLRFLPIDETILGVTAVMLAMPVGNMAVIAAESVGMDGSVCARGIMVSTIMTLVTVPMVAAMV</sequence>
<evidence type="ECO:0000256" key="3">
    <source>
        <dbReference type="ARBA" id="ARBA00022448"/>
    </source>
</evidence>
<evidence type="ECO:0000256" key="5">
    <source>
        <dbReference type="ARBA" id="ARBA00022692"/>
    </source>
</evidence>
<dbReference type="InterPro" id="IPR038770">
    <property type="entry name" value="Na+/solute_symporter_sf"/>
</dbReference>
<name>A0A7G9G5A8_9FIRM</name>
<evidence type="ECO:0000256" key="2">
    <source>
        <dbReference type="ARBA" id="ARBA00010145"/>
    </source>
</evidence>
<comment type="subcellular location">
    <subcellularLocation>
        <location evidence="1">Cell membrane</location>
        <topology evidence="1">Multi-pass membrane protein</topology>
    </subcellularLocation>
</comment>
<feature type="transmembrane region" description="Helical" evidence="8">
    <location>
        <begin position="165"/>
        <end position="184"/>
    </location>
</feature>
<dbReference type="AlphaFoldDB" id="A0A7G9G5A8"/>
<protein>
    <submittedName>
        <fullName evidence="9">AEC family transporter</fullName>
    </submittedName>
</protein>
<organism evidence="9 10">
    <name type="scientific">Qiania dongpingensis</name>
    <dbReference type="NCBI Taxonomy" id="2763669"/>
    <lineage>
        <taxon>Bacteria</taxon>
        <taxon>Bacillati</taxon>
        <taxon>Bacillota</taxon>
        <taxon>Clostridia</taxon>
        <taxon>Lachnospirales</taxon>
        <taxon>Lachnospiraceae</taxon>
        <taxon>Qiania</taxon>
    </lineage>
</organism>
<feature type="transmembrane region" description="Helical" evidence="8">
    <location>
        <begin position="284"/>
        <end position="304"/>
    </location>
</feature>
<keyword evidence="4" id="KW-1003">Cell membrane</keyword>
<feature type="transmembrane region" description="Helical" evidence="8">
    <location>
        <begin position="6"/>
        <end position="28"/>
    </location>
</feature>
<evidence type="ECO:0000256" key="6">
    <source>
        <dbReference type="ARBA" id="ARBA00022989"/>
    </source>
</evidence>
<evidence type="ECO:0000313" key="9">
    <source>
        <dbReference type="EMBL" id="QNM05990.1"/>
    </source>
</evidence>
<feature type="transmembrane region" description="Helical" evidence="8">
    <location>
        <begin position="40"/>
        <end position="56"/>
    </location>
</feature>
<keyword evidence="7 8" id="KW-0472">Membrane</keyword>